<gene>
    <name evidence="1" type="ORF">A2847_02035</name>
</gene>
<reference evidence="1 2" key="1">
    <citation type="journal article" date="2016" name="Nat. Commun.">
        <title>Thousands of microbial genomes shed light on interconnected biogeochemical processes in an aquifer system.</title>
        <authorList>
            <person name="Anantharaman K."/>
            <person name="Brown C.T."/>
            <person name="Hug L.A."/>
            <person name="Sharon I."/>
            <person name="Castelle C.J."/>
            <person name="Probst A.J."/>
            <person name="Thomas B.C."/>
            <person name="Singh A."/>
            <person name="Wilkins M.J."/>
            <person name="Karaoz U."/>
            <person name="Brodie E.L."/>
            <person name="Williams K.H."/>
            <person name="Hubbard S.S."/>
            <person name="Banfield J.F."/>
        </authorList>
    </citation>
    <scope>NUCLEOTIDE SEQUENCE [LARGE SCALE GENOMIC DNA]</scope>
</reference>
<dbReference type="AlphaFoldDB" id="A0A1G2KBT7"/>
<dbReference type="EMBL" id="MHQD01000026">
    <property type="protein sequence ID" value="OGZ95910.1"/>
    <property type="molecule type" value="Genomic_DNA"/>
</dbReference>
<dbReference type="Proteomes" id="UP000178574">
    <property type="component" value="Unassembled WGS sequence"/>
</dbReference>
<dbReference type="Pfam" id="PF18908">
    <property type="entry name" value="DUF5663"/>
    <property type="match status" value="1"/>
</dbReference>
<sequence length="125" mass="14295">MQRFFLFFKSFFVRTSSMTMTIDEFLKTSVVDLVGLESAPESVKREFLVKASQMTLERIVGRIDGILPEAKKEEFYRVFGDEGNDDDMQKFIKENVPNFEEIVGEETARVKVDLVKAAEELKAAA</sequence>
<name>A0A1G2KBT7_9BACT</name>
<proteinExistence type="predicted"/>
<comment type="caution">
    <text evidence="1">The sequence shown here is derived from an EMBL/GenBank/DDBJ whole genome shotgun (WGS) entry which is preliminary data.</text>
</comment>
<dbReference type="InterPro" id="IPR043722">
    <property type="entry name" value="DUF5663"/>
</dbReference>
<organism evidence="1 2">
    <name type="scientific">Candidatus Sungbacteria bacterium RIFCSPHIGHO2_01_FULL_50_25</name>
    <dbReference type="NCBI Taxonomy" id="1802265"/>
    <lineage>
        <taxon>Bacteria</taxon>
        <taxon>Candidatus Sungiibacteriota</taxon>
    </lineage>
</organism>
<accession>A0A1G2KBT7</accession>
<evidence type="ECO:0000313" key="1">
    <source>
        <dbReference type="EMBL" id="OGZ95910.1"/>
    </source>
</evidence>
<protein>
    <submittedName>
        <fullName evidence="1">Uncharacterized protein</fullName>
    </submittedName>
</protein>
<evidence type="ECO:0000313" key="2">
    <source>
        <dbReference type="Proteomes" id="UP000178574"/>
    </source>
</evidence>